<evidence type="ECO:0000256" key="4">
    <source>
        <dbReference type="SAM" id="MobiDB-lite"/>
    </source>
</evidence>
<dbReference type="EMBL" id="GEDV01004573">
    <property type="protein sequence ID" value="JAP83984.1"/>
    <property type="molecule type" value="Transcribed_RNA"/>
</dbReference>
<feature type="compositionally biased region" description="Basic and acidic residues" evidence="4">
    <location>
        <begin position="1"/>
        <end position="15"/>
    </location>
</feature>
<feature type="region of interest" description="Disordered" evidence="4">
    <location>
        <begin position="1"/>
        <end position="31"/>
    </location>
</feature>
<accession>A0A131YXR5</accession>
<evidence type="ECO:0000256" key="1">
    <source>
        <dbReference type="ARBA" id="ARBA00009019"/>
    </source>
</evidence>
<name>A0A131YXR5_RHIAP</name>
<evidence type="ECO:0000256" key="2">
    <source>
        <dbReference type="ARBA" id="ARBA00023054"/>
    </source>
</evidence>
<organism evidence="5">
    <name type="scientific">Rhipicephalus appendiculatus</name>
    <name type="common">Brown ear tick</name>
    <dbReference type="NCBI Taxonomy" id="34631"/>
    <lineage>
        <taxon>Eukaryota</taxon>
        <taxon>Metazoa</taxon>
        <taxon>Ecdysozoa</taxon>
        <taxon>Arthropoda</taxon>
        <taxon>Chelicerata</taxon>
        <taxon>Arachnida</taxon>
        <taxon>Acari</taxon>
        <taxon>Parasitiformes</taxon>
        <taxon>Ixodida</taxon>
        <taxon>Ixodoidea</taxon>
        <taxon>Ixodidae</taxon>
        <taxon>Rhipicephalinae</taxon>
        <taxon>Rhipicephalus</taxon>
        <taxon>Rhipicephalus</taxon>
    </lineage>
</organism>
<evidence type="ECO:0000313" key="5">
    <source>
        <dbReference type="EMBL" id="JAP83984.1"/>
    </source>
</evidence>
<dbReference type="PANTHER" id="PTHR19232:SF7">
    <property type="entry name" value="CENTROCORTIN, ISOFORM A"/>
    <property type="match status" value="1"/>
</dbReference>
<feature type="coiled-coil region" evidence="3">
    <location>
        <begin position="49"/>
        <end position="83"/>
    </location>
</feature>
<dbReference type="AlphaFoldDB" id="A0A131YXR5"/>
<keyword evidence="2 3" id="KW-0175">Coiled coil</keyword>
<reference evidence="5" key="1">
    <citation type="journal article" date="2016" name="Ticks Tick Borne Dis.">
        <title>De novo assembly and annotation of the salivary gland transcriptome of Rhipicephalus appendiculatus male and female ticks during blood feeding.</title>
        <authorList>
            <person name="de Castro M.H."/>
            <person name="de Klerk D."/>
            <person name="Pienaar R."/>
            <person name="Latif A.A."/>
            <person name="Rees D.J."/>
            <person name="Mans B.J."/>
        </authorList>
    </citation>
    <scope>NUCLEOTIDE SEQUENCE</scope>
    <source>
        <tissue evidence="5">Salivary glands</tissue>
    </source>
</reference>
<proteinExistence type="inferred from homology"/>
<comment type="similarity">
    <text evidence="1">Belongs to the CDR2 family.</text>
</comment>
<sequence>MKSDKDGPESGDARSRAPSTSSTADGTQDWYETDLQLAAELGKTLLERNQELEETVRQQQLLIEEQEQELQRKAKKMQGQGTKSCTAAALRGSCPLGLTTRIQHAFK</sequence>
<dbReference type="PANTHER" id="PTHR19232">
    <property type="entry name" value="CENTROCORTIN FAMILY MEMBER"/>
    <property type="match status" value="1"/>
</dbReference>
<evidence type="ECO:0000256" key="3">
    <source>
        <dbReference type="SAM" id="Coils"/>
    </source>
</evidence>
<protein>
    <submittedName>
        <fullName evidence="5">Rho associated coiled coil</fullName>
    </submittedName>
</protein>
<dbReference type="InterPro" id="IPR026079">
    <property type="entry name" value="CDR2"/>
</dbReference>